<reference evidence="1" key="1">
    <citation type="journal article" date="2020" name="mSystems">
        <title>Genome- and Community-Level Interaction Insights into Carbon Utilization and Element Cycling Functions of Hydrothermarchaeota in Hydrothermal Sediment.</title>
        <authorList>
            <person name="Zhou Z."/>
            <person name="Liu Y."/>
            <person name="Xu W."/>
            <person name="Pan J."/>
            <person name="Luo Z.H."/>
            <person name="Li M."/>
        </authorList>
    </citation>
    <scope>NUCLEOTIDE SEQUENCE [LARGE SCALE GENOMIC DNA]</scope>
    <source>
        <strain evidence="1">SpSt-767</strain>
    </source>
</reference>
<protein>
    <submittedName>
        <fullName evidence="1">Uncharacterized protein</fullName>
    </submittedName>
</protein>
<evidence type="ECO:0000313" key="1">
    <source>
        <dbReference type="EMBL" id="HHS28701.1"/>
    </source>
</evidence>
<comment type="caution">
    <text evidence="1">The sequence shown here is derived from an EMBL/GenBank/DDBJ whole genome shotgun (WGS) entry which is preliminary data.</text>
</comment>
<dbReference type="EMBL" id="DTGR01000049">
    <property type="protein sequence ID" value="HHS28701.1"/>
    <property type="molecule type" value="Genomic_DNA"/>
</dbReference>
<gene>
    <name evidence="1" type="ORF">ENV52_03245</name>
</gene>
<dbReference type="AlphaFoldDB" id="A0A7V6DP41"/>
<name>A0A7V6DP41_9BACT</name>
<accession>A0A7V6DP41</accession>
<organism evidence="1">
    <name type="scientific">Desulfobacca acetoxidans</name>
    <dbReference type="NCBI Taxonomy" id="60893"/>
    <lineage>
        <taxon>Bacteria</taxon>
        <taxon>Pseudomonadati</taxon>
        <taxon>Thermodesulfobacteriota</taxon>
        <taxon>Desulfobaccia</taxon>
        <taxon>Desulfobaccales</taxon>
        <taxon>Desulfobaccaceae</taxon>
        <taxon>Desulfobacca</taxon>
    </lineage>
</organism>
<proteinExistence type="predicted"/>
<sequence>MWISHVDADLIADGLDRERLWLEVHKRLAQAGLPAPNQQSWQQTPRFPCLGVLVHADRAQVTPPFYVFSVEVFFVQKITLAGSPSASAMRMTWCREAIGDAPAEGTDFDWSVLYSTVGSLVNQFLQESLGLPVPETPARVCN</sequence>